<gene>
    <name evidence="5" type="ORF">BG258_12655</name>
</gene>
<evidence type="ECO:0000256" key="1">
    <source>
        <dbReference type="ARBA" id="ARBA00008138"/>
    </source>
</evidence>
<dbReference type="PANTHER" id="PTHR43619:SF2">
    <property type="entry name" value="S-ADENOSYL-L-METHIONINE-DEPENDENT METHYLTRANSFERASES SUPERFAMILY PROTEIN"/>
    <property type="match status" value="1"/>
</dbReference>
<dbReference type="GO" id="GO:0008168">
    <property type="term" value="F:methyltransferase activity"/>
    <property type="evidence" value="ECO:0007669"/>
    <property type="project" value="UniProtKB-UniRule"/>
</dbReference>
<evidence type="ECO:0000313" key="5">
    <source>
        <dbReference type="EMBL" id="ODV56684.1"/>
    </source>
</evidence>
<comment type="caution">
    <text evidence="5">The sequence shown here is derived from an EMBL/GenBank/DDBJ whole genome shotgun (WGS) entry which is preliminary data.</text>
</comment>
<dbReference type="OrthoDB" id="9806164at2"/>
<dbReference type="AlphaFoldDB" id="A0A1E4R8A4"/>
<dbReference type="SUPFAM" id="SSF53335">
    <property type="entry name" value="S-adenosyl-L-methionine-dependent methyltransferases"/>
    <property type="match status" value="1"/>
</dbReference>
<keyword evidence="2 4" id="KW-0489">Methyltransferase</keyword>
<dbReference type="InterPro" id="IPR007213">
    <property type="entry name" value="Ppm1/Ppm2/Tcmp"/>
</dbReference>
<dbReference type="InterPro" id="IPR011610">
    <property type="entry name" value="SAM_mthyl_Trfase_ML2640-like"/>
</dbReference>
<comment type="similarity">
    <text evidence="1 4">Belongs to the UPF0677 family.</text>
</comment>
<evidence type="ECO:0000256" key="4">
    <source>
        <dbReference type="RuleBase" id="RU362030"/>
    </source>
</evidence>
<evidence type="ECO:0000313" key="6">
    <source>
        <dbReference type="Proteomes" id="UP000094784"/>
    </source>
</evidence>
<organism evidence="5 6">
    <name type="scientific">Lysinibacillus fusiformis</name>
    <dbReference type="NCBI Taxonomy" id="28031"/>
    <lineage>
        <taxon>Bacteria</taxon>
        <taxon>Bacillati</taxon>
        <taxon>Bacillota</taxon>
        <taxon>Bacilli</taxon>
        <taxon>Bacillales</taxon>
        <taxon>Bacillaceae</taxon>
        <taxon>Lysinibacillus</taxon>
    </lineage>
</organism>
<dbReference type="InterPro" id="IPR029063">
    <property type="entry name" value="SAM-dependent_MTases_sf"/>
</dbReference>
<protein>
    <recommendedName>
        <fullName evidence="4">S-adenosyl-L-methionine-dependent methyltransferase</fullName>
        <ecNumber evidence="4">2.1.1.-</ecNumber>
    </recommendedName>
</protein>
<evidence type="ECO:0000256" key="3">
    <source>
        <dbReference type="ARBA" id="ARBA00022679"/>
    </source>
</evidence>
<reference evidence="5 6" key="1">
    <citation type="submission" date="2016-09" db="EMBL/GenBank/DDBJ databases">
        <title>Draft genome sequence of the soil isolate, Lysinibacillus fusiformis M5, a potential hypoxanthine producer.</title>
        <authorList>
            <person name="Gallegos-Monterrosa R."/>
            <person name="Maroti G."/>
            <person name="Balint B."/>
            <person name="Kovacs A.T."/>
        </authorList>
    </citation>
    <scope>NUCLEOTIDE SEQUENCE [LARGE SCALE GENOMIC DNA]</scope>
    <source>
        <strain evidence="5 6">M5</strain>
    </source>
</reference>
<keyword evidence="4" id="KW-0949">S-adenosyl-L-methionine</keyword>
<proteinExistence type="inferred from homology"/>
<accession>A0A1E4R8A4</accession>
<sequence>MKKQKSSITSLIAAFSRAHHSQFDTPKIFDDYLAQELISKDEFQSIEDNMVQGIEFFNEEIAKKYKGKSRELLKWITQVQLAPTPLARSAYCERVLQNEIQLGVEQYVILGAGLDTFAFRHLHLEHVLEIFEIDFPTTQAFKKQKLQEASLNRINNLHFVAMDFTKQFHSHPLLDQGFQFKKTFFSLLGVSYYLTKEELTSLLDHLFALVPAGSSLVLDYADESLFSEKGISNRVDHMVKMAAAGGEPMRSCYRYEEMEKMLDQSDLLIYEHLSPSTIQQLYFQHRTDYLSAFETVHYMHIVKK</sequence>
<comment type="function">
    <text evidence="4">Exhibits S-adenosyl-L-methionine-dependent methyltransferase activity.</text>
</comment>
<dbReference type="NCBIfam" id="TIGR00027">
    <property type="entry name" value="mthyl_TIGR00027"/>
    <property type="match status" value="1"/>
</dbReference>
<evidence type="ECO:0000256" key="2">
    <source>
        <dbReference type="ARBA" id="ARBA00022603"/>
    </source>
</evidence>
<dbReference type="GO" id="GO:0032259">
    <property type="term" value="P:methylation"/>
    <property type="evidence" value="ECO:0007669"/>
    <property type="project" value="UniProtKB-KW"/>
</dbReference>
<dbReference type="EMBL" id="MECQ01000001">
    <property type="protein sequence ID" value="ODV56684.1"/>
    <property type="molecule type" value="Genomic_DNA"/>
</dbReference>
<dbReference type="PANTHER" id="PTHR43619">
    <property type="entry name" value="S-ADENOSYL-L-METHIONINE-DEPENDENT METHYLTRANSFERASE YKTD-RELATED"/>
    <property type="match status" value="1"/>
</dbReference>
<name>A0A1E4R8A4_9BACI</name>
<dbReference type="Pfam" id="PF04072">
    <property type="entry name" value="LCM"/>
    <property type="match status" value="1"/>
</dbReference>
<dbReference type="EC" id="2.1.1.-" evidence="4"/>
<dbReference type="Proteomes" id="UP000094784">
    <property type="component" value="Unassembled WGS sequence"/>
</dbReference>
<dbReference type="Gene3D" id="3.40.50.150">
    <property type="entry name" value="Vaccinia Virus protein VP39"/>
    <property type="match status" value="1"/>
</dbReference>
<dbReference type="RefSeq" id="WP_069481672.1">
    <property type="nucleotide sequence ID" value="NZ_KV766182.1"/>
</dbReference>
<keyword evidence="3 5" id="KW-0808">Transferase</keyword>